<dbReference type="Pfam" id="PF07332">
    <property type="entry name" value="Phage_holin_3_6"/>
    <property type="match status" value="1"/>
</dbReference>
<dbReference type="AlphaFoldDB" id="A0A086XSI3"/>
<dbReference type="OrthoDB" id="8253466at2"/>
<comment type="caution">
    <text evidence="1">The sequence shown here is derived from an EMBL/GenBank/DDBJ whole genome shotgun (WGS) entry which is preliminary data.</text>
</comment>
<dbReference type="Proteomes" id="UP000028826">
    <property type="component" value="Unassembled WGS sequence"/>
</dbReference>
<dbReference type="InterPro" id="IPR009937">
    <property type="entry name" value="Phage_holin_3_6"/>
</dbReference>
<dbReference type="RefSeq" id="WP_035715222.1">
    <property type="nucleotide sequence ID" value="NZ_CP035509.1"/>
</dbReference>
<evidence type="ECO:0000313" key="1">
    <source>
        <dbReference type="EMBL" id="KFI24983.1"/>
    </source>
</evidence>
<proteinExistence type="predicted"/>
<accession>A0A086XSI3</accession>
<evidence type="ECO:0000313" key="2">
    <source>
        <dbReference type="Proteomes" id="UP000028826"/>
    </source>
</evidence>
<protein>
    <submittedName>
        <fullName evidence="1">Membrane protein</fullName>
    </submittedName>
</protein>
<keyword evidence="2" id="KW-1185">Reference proteome</keyword>
<organism evidence="1 2">
    <name type="scientific">Haematobacter massiliensis</name>
    <dbReference type="NCBI Taxonomy" id="195105"/>
    <lineage>
        <taxon>Bacteria</taxon>
        <taxon>Pseudomonadati</taxon>
        <taxon>Pseudomonadota</taxon>
        <taxon>Alphaproteobacteria</taxon>
        <taxon>Rhodobacterales</taxon>
        <taxon>Paracoccaceae</taxon>
        <taxon>Haematobacter</taxon>
    </lineage>
</organism>
<gene>
    <name evidence="1" type="ORF">CN97_11505</name>
</gene>
<dbReference type="eggNOG" id="ENOG5032ZKH">
    <property type="taxonomic scope" value="Bacteria"/>
</dbReference>
<reference evidence="1 2" key="1">
    <citation type="submission" date="2014-03" db="EMBL/GenBank/DDBJ databases">
        <title>Genome of Haematobacter massiliensis CCUG 47968.</title>
        <authorList>
            <person name="Wang D."/>
            <person name="Wang G."/>
        </authorList>
    </citation>
    <scope>NUCLEOTIDE SEQUENCE [LARGE SCALE GENOMIC DNA]</scope>
    <source>
        <strain evidence="1 2">CCUG 47968</strain>
    </source>
</reference>
<dbReference type="EMBL" id="JGYG01000032">
    <property type="protein sequence ID" value="KFI24983.1"/>
    <property type="molecule type" value="Genomic_DNA"/>
</dbReference>
<name>A0A086XSI3_9RHOB</name>
<sequence>MAYDNRDSDPRGIATLLSDLVRDLTELVRSEGRLVRSEINESGRKLAAGAEMLAAGAIIMLLAAIVLLQALVLALAHWVGPTWAAVIVGGVLFVIGAILMVRGKKNLSVSTLLPERAVEQTSRDAKLAKDQLK</sequence>
<dbReference type="STRING" id="195105.CN97_11505"/>